<dbReference type="OrthoDB" id="121974at2"/>
<dbReference type="RefSeq" id="WP_064550120.1">
    <property type="nucleotide sequence ID" value="NZ_LXMA01000001.1"/>
</dbReference>
<dbReference type="SUPFAM" id="SSF54427">
    <property type="entry name" value="NTF2-like"/>
    <property type="match status" value="1"/>
</dbReference>
<protein>
    <submittedName>
        <fullName evidence="2">DUF4440 domain-containing protein</fullName>
    </submittedName>
</protein>
<feature type="domain" description="DUF4440" evidence="1">
    <location>
        <begin position="15"/>
        <end position="112"/>
    </location>
</feature>
<comment type="caution">
    <text evidence="2">The sequence shown here is derived from an EMBL/GenBank/DDBJ whole genome shotgun (WGS) entry which is preliminary data.</text>
</comment>
<organism evidence="2 3">
    <name type="scientific">Parageobacillus thermoglucosidasius</name>
    <name type="common">Geobacillus thermoglucosidasius</name>
    <dbReference type="NCBI Taxonomy" id="1426"/>
    <lineage>
        <taxon>Bacteria</taxon>
        <taxon>Bacillati</taxon>
        <taxon>Bacillota</taxon>
        <taxon>Bacilli</taxon>
        <taxon>Bacillales</taxon>
        <taxon>Anoxybacillaceae</taxon>
        <taxon>Parageobacillus</taxon>
    </lineage>
</organism>
<reference evidence="3" key="1">
    <citation type="submission" date="2016-05" db="EMBL/GenBank/DDBJ databases">
        <authorList>
            <person name="Wang W."/>
            <person name="Zhu L."/>
        </authorList>
    </citation>
    <scope>NUCLEOTIDE SEQUENCE [LARGE SCALE GENOMIC DNA]</scope>
    <source>
        <strain evidence="3">W-2</strain>
    </source>
</reference>
<dbReference type="Proteomes" id="UP000078290">
    <property type="component" value="Unassembled WGS sequence"/>
</dbReference>
<dbReference type="EMBL" id="LXMA01000001">
    <property type="protein sequence ID" value="OAT74742.1"/>
    <property type="molecule type" value="Genomic_DNA"/>
</dbReference>
<name>A0A1B7KX83_PARTM</name>
<dbReference type="Gene3D" id="3.10.450.50">
    <property type="match status" value="1"/>
</dbReference>
<dbReference type="AlphaFoldDB" id="A0A1B7KX83"/>
<proteinExistence type="predicted"/>
<gene>
    <name evidence="2" type="ORF">A7K69_03255</name>
</gene>
<dbReference type="InterPro" id="IPR032710">
    <property type="entry name" value="NTF2-like_dom_sf"/>
</dbReference>
<evidence type="ECO:0000313" key="2">
    <source>
        <dbReference type="EMBL" id="OAT74742.1"/>
    </source>
</evidence>
<dbReference type="InterPro" id="IPR027843">
    <property type="entry name" value="DUF4440"/>
</dbReference>
<evidence type="ECO:0000259" key="1">
    <source>
        <dbReference type="Pfam" id="PF14534"/>
    </source>
</evidence>
<evidence type="ECO:0000313" key="3">
    <source>
        <dbReference type="Proteomes" id="UP000078290"/>
    </source>
</evidence>
<dbReference type="Pfam" id="PF14534">
    <property type="entry name" value="DUF4440"/>
    <property type="match status" value="1"/>
</dbReference>
<accession>A0A1B7KX83</accession>
<sequence>MLQRENKSALKKYLCQLEKRLLEPEIRTTPAELEKLLADDFFEFRSSGNVWYKKDCVGESGLSVRKMTLYDFDIHLLSEDVVLTTYRVKDETRMQHTLRSSIWKFIGGRWQMFFHQGTIIKS</sequence>